<feature type="compositionally biased region" description="Basic and acidic residues" evidence="2">
    <location>
        <begin position="19"/>
        <end position="30"/>
    </location>
</feature>
<proteinExistence type="inferred from homology"/>
<feature type="transmembrane region" description="Helical" evidence="3">
    <location>
        <begin position="348"/>
        <end position="372"/>
    </location>
</feature>
<sequence>MVVTRWNSENLKIISNGEDDWKGMSKDQKGRSSNGQDGKEKEGGAPKANSKIKYFTDMLNGAKFIDLGFQGPEFTWSNKQKNEKCIRKEGHDQEKLFRFEGPKLEVKIIGAGLAGMSTAMEPLDQGHEVMRDRYCSMNCDLAWFYSCMKPNSFSISFLLFQDLWHGFSGRQACDCSSPFPLQPSLLSVHLPHLDYRLFKTDKIGYSFAPILTIWFFFIGVVGVYNFFRHDPGVIKAFNPIYIVQYFIRNKKNAGISLGGVVLSLTAVIVLLVYYRNSCGVYGSDQPITTGSEALFADLGHFNVRSIQISTCTVVFPSIILAYVGQASYLSQQNQDAPNAFYKSVPEPVYWPMFVVAVMAAIIASQSLISAAFSIIQQSLAMGCFPRVKVVHTSTKYEGQVYIPEINHLLMLASVGVTLGFKNTLTIGNAYGMAVVSAEKLKEIASDPHIQRVPGVTLFYSGLVHGIFPIFTHYLANVSSLHSVLVSVSIKSLPISMDTQMCEQRGTFEVMLVKRLKEFIRDDLLKLGWPGSRGAMESASDGNEVPMMNEEELKREVQLVDHEYRNEGVIYLFGENEVIASRGSGLGKKILINYGYNWLQMCARKQDELLTIPRKRLLKVGMAYEL</sequence>
<keyword evidence="3" id="KW-0472">Membrane</keyword>
<dbReference type="AlphaFoldDB" id="A0A834YJI9"/>
<evidence type="ECO:0000256" key="3">
    <source>
        <dbReference type="SAM" id="Phobius"/>
    </source>
</evidence>
<evidence type="ECO:0000313" key="6">
    <source>
        <dbReference type="Proteomes" id="UP000655225"/>
    </source>
</evidence>
<dbReference type="OrthoDB" id="504708at2759"/>
<comment type="caution">
    <text evidence="5">The sequence shown here is derived from an EMBL/GenBank/DDBJ whole genome shotgun (WGS) entry which is preliminary data.</text>
</comment>
<gene>
    <name evidence="5" type="ORF">HHK36_026460</name>
</gene>
<evidence type="ECO:0000256" key="1">
    <source>
        <dbReference type="ARBA" id="ARBA00008440"/>
    </source>
</evidence>
<dbReference type="PANTHER" id="PTHR30540">
    <property type="entry name" value="OSMOTIC STRESS POTASSIUM TRANSPORTER"/>
    <property type="match status" value="1"/>
</dbReference>
<feature type="transmembrane region" description="Helical" evidence="3">
    <location>
        <begin position="308"/>
        <end position="328"/>
    </location>
</feature>
<dbReference type="PANTHER" id="PTHR30540:SF117">
    <property type="entry name" value="POTASSIUM TRANSPORTER"/>
    <property type="match status" value="1"/>
</dbReference>
<dbReference type="InterPro" id="IPR053951">
    <property type="entry name" value="K_trans_N"/>
</dbReference>
<dbReference type="OMA" id="FTHYLAN"/>
<comment type="similarity">
    <text evidence="1">Belongs to the HAK/KUP transporter (TC 2.A.72.3) family.</text>
</comment>
<feature type="transmembrane region" description="Helical" evidence="3">
    <location>
        <begin position="203"/>
        <end position="227"/>
    </location>
</feature>
<dbReference type="Pfam" id="PF02705">
    <property type="entry name" value="K_trans"/>
    <property type="match status" value="2"/>
</dbReference>
<evidence type="ECO:0000256" key="2">
    <source>
        <dbReference type="SAM" id="MobiDB-lite"/>
    </source>
</evidence>
<keyword evidence="3" id="KW-1133">Transmembrane helix</keyword>
<feature type="domain" description="K+ potassium transporter integral membrane" evidence="4">
    <location>
        <begin position="288"/>
        <end position="459"/>
    </location>
</feature>
<name>A0A834YJI9_TETSI</name>
<dbReference type="InterPro" id="IPR003855">
    <property type="entry name" value="K+_transporter"/>
</dbReference>
<accession>A0A834YJI9</accession>
<dbReference type="GO" id="GO:0015079">
    <property type="term" value="F:potassium ion transmembrane transporter activity"/>
    <property type="evidence" value="ECO:0007669"/>
    <property type="project" value="InterPro"/>
</dbReference>
<keyword evidence="6" id="KW-1185">Reference proteome</keyword>
<organism evidence="5 6">
    <name type="scientific">Tetracentron sinense</name>
    <name type="common">Spur-leaf</name>
    <dbReference type="NCBI Taxonomy" id="13715"/>
    <lineage>
        <taxon>Eukaryota</taxon>
        <taxon>Viridiplantae</taxon>
        <taxon>Streptophyta</taxon>
        <taxon>Embryophyta</taxon>
        <taxon>Tracheophyta</taxon>
        <taxon>Spermatophyta</taxon>
        <taxon>Magnoliopsida</taxon>
        <taxon>Trochodendrales</taxon>
        <taxon>Trochodendraceae</taxon>
        <taxon>Tetracentron</taxon>
    </lineage>
</organism>
<feature type="domain" description="K+ potassium transporter integral membrane" evidence="4">
    <location>
        <begin position="198"/>
        <end position="267"/>
    </location>
</feature>
<dbReference type="GO" id="GO:0016020">
    <property type="term" value="C:membrane"/>
    <property type="evidence" value="ECO:0007669"/>
    <property type="project" value="UniProtKB-SubCell"/>
</dbReference>
<dbReference type="Proteomes" id="UP000655225">
    <property type="component" value="Unassembled WGS sequence"/>
</dbReference>
<feature type="transmembrane region" description="Helical" evidence="3">
    <location>
        <begin position="253"/>
        <end position="274"/>
    </location>
</feature>
<protein>
    <recommendedName>
        <fullName evidence="4">K+ potassium transporter integral membrane domain-containing protein</fullName>
    </recommendedName>
</protein>
<feature type="region of interest" description="Disordered" evidence="2">
    <location>
        <begin position="17"/>
        <end position="47"/>
    </location>
</feature>
<evidence type="ECO:0000259" key="4">
    <source>
        <dbReference type="Pfam" id="PF02705"/>
    </source>
</evidence>
<dbReference type="EMBL" id="JABCRI010000020">
    <property type="protein sequence ID" value="KAF8387803.1"/>
    <property type="molecule type" value="Genomic_DNA"/>
</dbReference>
<keyword evidence="3" id="KW-0812">Transmembrane</keyword>
<reference evidence="5 6" key="1">
    <citation type="submission" date="2020-04" db="EMBL/GenBank/DDBJ databases">
        <title>Plant Genome Project.</title>
        <authorList>
            <person name="Zhang R.-G."/>
        </authorList>
    </citation>
    <scope>NUCLEOTIDE SEQUENCE [LARGE SCALE GENOMIC DNA]</scope>
    <source>
        <strain evidence="5">YNK0</strain>
        <tissue evidence="5">Leaf</tissue>
    </source>
</reference>
<evidence type="ECO:0000313" key="5">
    <source>
        <dbReference type="EMBL" id="KAF8387803.1"/>
    </source>
</evidence>